<proteinExistence type="predicted"/>
<dbReference type="EMBL" id="HBIZ01050336">
    <property type="protein sequence ID" value="CAE0779552.1"/>
    <property type="molecule type" value="Transcribed_RNA"/>
</dbReference>
<sequence>MPKGQFGGSFYDVGVSNTGSPLWNTKRVSARQCTWGGRTSGSYFGKEFSNMGKGQYAHLSYAVGVANKGDALFTRSSESEPALLRSRRHLTFNREDMQSETRSGGRSSVYDDELHNRPSRRLQSGRRPQSASAPDTRRVSHVPSRQPSRPPSNPPSMPPSRHTRCVASIDPSCRGSRAASASASRLHSRRPSKEAPTPPSTSPPPPPTVA</sequence>
<feature type="compositionally biased region" description="Low complexity" evidence="1">
    <location>
        <begin position="172"/>
        <end position="185"/>
    </location>
</feature>
<feature type="compositionally biased region" description="Pro residues" evidence="1">
    <location>
        <begin position="148"/>
        <end position="158"/>
    </location>
</feature>
<protein>
    <submittedName>
        <fullName evidence="2">Uncharacterized protein</fullName>
    </submittedName>
</protein>
<feature type="region of interest" description="Disordered" evidence="1">
    <location>
        <begin position="91"/>
        <end position="210"/>
    </location>
</feature>
<accession>A0A7S4BWR8</accession>
<evidence type="ECO:0000256" key="1">
    <source>
        <dbReference type="SAM" id="MobiDB-lite"/>
    </source>
</evidence>
<gene>
    <name evidence="2" type="ORF">PCAR00345_LOCUS32191</name>
</gene>
<organism evidence="2">
    <name type="scientific">Chrysotila carterae</name>
    <name type="common">Marine alga</name>
    <name type="synonym">Syracosphaera carterae</name>
    <dbReference type="NCBI Taxonomy" id="13221"/>
    <lineage>
        <taxon>Eukaryota</taxon>
        <taxon>Haptista</taxon>
        <taxon>Haptophyta</taxon>
        <taxon>Prymnesiophyceae</taxon>
        <taxon>Isochrysidales</taxon>
        <taxon>Isochrysidaceae</taxon>
        <taxon>Chrysotila</taxon>
    </lineage>
</organism>
<name>A0A7S4BWR8_CHRCT</name>
<dbReference type="AlphaFoldDB" id="A0A7S4BWR8"/>
<feature type="compositionally biased region" description="Pro residues" evidence="1">
    <location>
        <begin position="196"/>
        <end position="210"/>
    </location>
</feature>
<reference evidence="2" key="1">
    <citation type="submission" date="2021-01" db="EMBL/GenBank/DDBJ databases">
        <authorList>
            <person name="Corre E."/>
            <person name="Pelletier E."/>
            <person name="Niang G."/>
            <person name="Scheremetjew M."/>
            <person name="Finn R."/>
            <person name="Kale V."/>
            <person name="Holt S."/>
            <person name="Cochrane G."/>
            <person name="Meng A."/>
            <person name="Brown T."/>
            <person name="Cohen L."/>
        </authorList>
    </citation>
    <scope>NUCLEOTIDE SEQUENCE</scope>
    <source>
        <strain evidence="2">CCMP645</strain>
    </source>
</reference>
<evidence type="ECO:0000313" key="2">
    <source>
        <dbReference type="EMBL" id="CAE0779552.1"/>
    </source>
</evidence>